<dbReference type="Pfam" id="PF00664">
    <property type="entry name" value="ABC_membrane"/>
    <property type="match status" value="1"/>
</dbReference>
<keyword evidence="13" id="KW-1185">Reference proteome</keyword>
<feature type="transmembrane region" description="Helical" evidence="10">
    <location>
        <begin position="195"/>
        <end position="215"/>
    </location>
</feature>
<dbReference type="SUPFAM" id="SSF52540">
    <property type="entry name" value="P-loop containing nucleoside triphosphate hydrolases"/>
    <property type="match status" value="1"/>
</dbReference>
<organism evidence="12 13">
    <name type="scientific">Jaculus jaculus</name>
    <name type="common">Lesser Egyptian jerboa</name>
    <dbReference type="NCBI Taxonomy" id="51337"/>
    <lineage>
        <taxon>Eukaryota</taxon>
        <taxon>Metazoa</taxon>
        <taxon>Chordata</taxon>
        <taxon>Craniata</taxon>
        <taxon>Vertebrata</taxon>
        <taxon>Euteleostomi</taxon>
        <taxon>Mammalia</taxon>
        <taxon>Eutheria</taxon>
        <taxon>Euarchontoglires</taxon>
        <taxon>Glires</taxon>
        <taxon>Rodentia</taxon>
        <taxon>Myomorpha</taxon>
        <taxon>Dipodoidea</taxon>
        <taxon>Dipodidae</taxon>
        <taxon>Dipodinae</taxon>
        <taxon>Jaculus</taxon>
    </lineage>
</organism>
<dbReference type="AlphaFoldDB" id="A0A8C5LDP6"/>
<dbReference type="GeneTree" id="ENSGT00940000158567"/>
<reference evidence="12" key="1">
    <citation type="submission" date="2025-08" db="UniProtKB">
        <authorList>
            <consortium name="Ensembl"/>
        </authorList>
    </citation>
    <scope>IDENTIFICATION</scope>
</reference>
<evidence type="ECO:0000313" key="13">
    <source>
        <dbReference type="Proteomes" id="UP000694385"/>
    </source>
</evidence>
<keyword evidence="2 10" id="KW-0812">Transmembrane</keyword>
<evidence type="ECO:0000313" key="12">
    <source>
        <dbReference type="Ensembl" id="ENSJJAP00000022552.1"/>
    </source>
</evidence>
<evidence type="ECO:0000256" key="1">
    <source>
        <dbReference type="ARBA" id="ARBA00022448"/>
    </source>
</evidence>
<dbReference type="GO" id="GO:0016887">
    <property type="term" value="F:ATP hydrolysis activity"/>
    <property type="evidence" value="ECO:0007669"/>
    <property type="project" value="InterPro"/>
</dbReference>
<evidence type="ECO:0000259" key="11">
    <source>
        <dbReference type="PROSITE" id="PS50929"/>
    </source>
</evidence>
<dbReference type="Gene3D" id="3.40.50.300">
    <property type="entry name" value="P-loop containing nucleotide triphosphate hydrolases"/>
    <property type="match status" value="1"/>
</dbReference>
<dbReference type="InterPro" id="IPR027417">
    <property type="entry name" value="P-loop_NTPase"/>
</dbReference>
<dbReference type="Proteomes" id="UP000694385">
    <property type="component" value="Unassembled WGS sequence"/>
</dbReference>
<reference evidence="12" key="2">
    <citation type="submission" date="2025-09" db="UniProtKB">
        <authorList>
            <consortium name="Ensembl"/>
        </authorList>
    </citation>
    <scope>IDENTIFICATION</scope>
</reference>
<accession>A0A8C5LDP6</accession>
<dbReference type="Pfam" id="PF00005">
    <property type="entry name" value="ABC_tran"/>
    <property type="match status" value="1"/>
</dbReference>
<dbReference type="InterPro" id="IPR036640">
    <property type="entry name" value="ABC1_TM_sf"/>
</dbReference>
<keyword evidence="1" id="KW-0813">Transport</keyword>
<dbReference type="PANTHER" id="PTHR24223">
    <property type="entry name" value="ATP-BINDING CASSETTE SUB-FAMILY C"/>
    <property type="match status" value="1"/>
</dbReference>
<dbReference type="PRINTS" id="PR01851">
    <property type="entry name" value="CYSFIBREGLTR"/>
</dbReference>
<keyword evidence="5" id="KW-0832">Ubl conjugation</keyword>
<feature type="transmembrane region" description="Helical" evidence="10">
    <location>
        <begin position="119"/>
        <end position="143"/>
    </location>
</feature>
<evidence type="ECO:0000256" key="3">
    <source>
        <dbReference type="ARBA" id="ARBA00022741"/>
    </source>
</evidence>
<evidence type="ECO:0000256" key="5">
    <source>
        <dbReference type="ARBA" id="ARBA00022843"/>
    </source>
</evidence>
<keyword evidence="9" id="KW-0449">Lipoprotein</keyword>
<dbReference type="Gene3D" id="1.20.1560.10">
    <property type="entry name" value="ABC transporter type 1, transmembrane domain"/>
    <property type="match status" value="1"/>
</dbReference>
<feature type="transmembrane region" description="Helical" evidence="10">
    <location>
        <begin position="304"/>
        <end position="327"/>
    </location>
</feature>
<keyword evidence="6 10" id="KW-1133">Transmembrane helix</keyword>
<dbReference type="GO" id="GO:0005829">
    <property type="term" value="C:cytosol"/>
    <property type="evidence" value="ECO:0007669"/>
    <property type="project" value="TreeGrafter"/>
</dbReference>
<dbReference type="GO" id="GO:0140359">
    <property type="term" value="F:ABC-type transporter activity"/>
    <property type="evidence" value="ECO:0007669"/>
    <property type="project" value="InterPro"/>
</dbReference>
<evidence type="ECO:0000256" key="10">
    <source>
        <dbReference type="SAM" id="Phobius"/>
    </source>
</evidence>
<name>A0A8C5LDP6_JACJA</name>
<protein>
    <recommendedName>
        <fullName evidence="11">ABC transmembrane type-1 domain-containing protein</fullName>
    </recommendedName>
</protein>
<dbReference type="InterPro" id="IPR003439">
    <property type="entry name" value="ABC_transporter-like_ATP-bd"/>
</dbReference>
<feature type="transmembrane region" description="Helical" evidence="10">
    <location>
        <begin position="221"/>
        <end position="241"/>
    </location>
</feature>
<evidence type="ECO:0000256" key="4">
    <source>
        <dbReference type="ARBA" id="ARBA00022840"/>
    </source>
</evidence>
<keyword evidence="7 10" id="KW-0472">Membrane</keyword>
<keyword evidence="3" id="KW-0547">Nucleotide-binding</keyword>
<feature type="transmembrane region" description="Helical" evidence="10">
    <location>
        <begin position="72"/>
        <end position="91"/>
    </location>
</feature>
<dbReference type="PANTHER" id="PTHR24223:SF19">
    <property type="entry name" value="CYSTIC FIBROSIS TRANSMEMBRANE CONDUCTANCE REGULATOR"/>
    <property type="match status" value="1"/>
</dbReference>
<evidence type="ECO:0000256" key="6">
    <source>
        <dbReference type="ARBA" id="ARBA00022989"/>
    </source>
</evidence>
<keyword evidence="8" id="KW-0564">Palmitate</keyword>
<dbReference type="PROSITE" id="PS50929">
    <property type="entry name" value="ABC_TM1F"/>
    <property type="match status" value="1"/>
</dbReference>
<sequence length="516" mass="59188">MQKSPLEGANFISKLFFSWTRPILRKGYKKRLDLSDTYQLPSYDSADFLSEKLEREWERELASKSKPKLYSALHRCFAAKFIFFGILLYIGEVTKAVQPLLLGKIIASYDPDNKTERSIAIYLGIGFCLLSILRTLILHQAIFGLQHIGMQMRIAMFSLIYKKTLKLSSRVLDKISIGQLVNLLSNNMNKFEEGFTVAHFIWIAPLQVILLMGLLWELLQASSFCGLGLLIVLSIFQAIIGKMIMNYRKRRSVLINNRLLLTSEIIENIQSVKAYGWEAAMEKIIDNMRSAELALTRKAAYLRYLNSSAFFFSGFFVVFLSVLPYALAHGIDLRKIFTTVSYCIVLRMTVTRQCPLAVQMWYETLDVIQKMQDFLQLQEYKTLEYNLTHTDVTMDNVTAFWEEAQSYKLHYNKDAFVVSRLNLLDCYVLKNINFKIEKGQLLAITGSTGAGKTSLLMMILGELLPSDGKIKHSGRISYCAQFSWIMPGTIKDNIIFGVCYDEYRYKAVIKACQLEE</sequence>
<dbReference type="OMA" id="RIAFCTI"/>
<dbReference type="GO" id="GO:0016324">
    <property type="term" value="C:apical plasma membrane"/>
    <property type="evidence" value="ECO:0007669"/>
    <property type="project" value="TreeGrafter"/>
</dbReference>
<dbReference type="FunFam" id="1.20.1560.10:FF:000017">
    <property type="entry name" value="Cystic fibrosis transmembrane conductance regulator"/>
    <property type="match status" value="1"/>
</dbReference>
<proteinExistence type="predicted"/>
<dbReference type="InterPro" id="IPR011527">
    <property type="entry name" value="ABC1_TM_dom"/>
</dbReference>
<evidence type="ECO:0000256" key="9">
    <source>
        <dbReference type="ARBA" id="ARBA00023288"/>
    </source>
</evidence>
<dbReference type="GO" id="GO:0015701">
    <property type="term" value="P:bicarbonate transport"/>
    <property type="evidence" value="ECO:0007669"/>
    <property type="project" value="TreeGrafter"/>
</dbReference>
<feature type="domain" description="ABC transmembrane type-1" evidence="11">
    <location>
        <begin position="82"/>
        <end position="352"/>
    </location>
</feature>
<dbReference type="GO" id="GO:0005524">
    <property type="term" value="F:ATP binding"/>
    <property type="evidence" value="ECO:0007669"/>
    <property type="project" value="UniProtKB-KW"/>
</dbReference>
<dbReference type="Ensembl" id="ENSJJAT00000029121.1">
    <property type="protein sequence ID" value="ENSJJAP00000022552.1"/>
    <property type="gene ID" value="ENSJJAG00000022583.1"/>
</dbReference>
<dbReference type="InterPro" id="IPR009147">
    <property type="entry name" value="CFTR/ABCC7"/>
</dbReference>
<dbReference type="SUPFAM" id="SSF90123">
    <property type="entry name" value="ABC transporter transmembrane region"/>
    <property type="match status" value="1"/>
</dbReference>
<keyword evidence="4" id="KW-0067">ATP-binding</keyword>
<evidence type="ECO:0000256" key="8">
    <source>
        <dbReference type="ARBA" id="ARBA00023139"/>
    </source>
</evidence>
<dbReference type="GO" id="GO:0005254">
    <property type="term" value="F:chloride channel activity"/>
    <property type="evidence" value="ECO:0007669"/>
    <property type="project" value="InterPro"/>
</dbReference>
<evidence type="ECO:0000256" key="7">
    <source>
        <dbReference type="ARBA" id="ARBA00023136"/>
    </source>
</evidence>
<evidence type="ECO:0000256" key="2">
    <source>
        <dbReference type="ARBA" id="ARBA00022692"/>
    </source>
</evidence>
<dbReference type="InterPro" id="IPR050173">
    <property type="entry name" value="ABC_transporter_C-like"/>
</dbReference>